<dbReference type="GO" id="GO:0031267">
    <property type="term" value="F:small GTPase binding"/>
    <property type="evidence" value="ECO:0007669"/>
    <property type="project" value="InterPro"/>
</dbReference>
<dbReference type="InterPro" id="IPR016024">
    <property type="entry name" value="ARM-type_fold"/>
</dbReference>
<reference evidence="9 10" key="1">
    <citation type="submission" date="2011-07" db="EMBL/GenBank/DDBJ databases">
        <authorList>
            <person name="Coyne R."/>
            <person name="Brami D."/>
            <person name="Johnson J."/>
            <person name="Hostetler J."/>
            <person name="Hannick L."/>
            <person name="Clark T."/>
            <person name="Cassidy-Hanley D."/>
            <person name="Inman J."/>
        </authorList>
    </citation>
    <scope>NUCLEOTIDE SEQUENCE [LARGE SCALE GENOMIC DNA]</scope>
    <source>
        <strain evidence="9 10">G5</strain>
    </source>
</reference>
<keyword evidence="3" id="KW-0813">Transport</keyword>
<feature type="domain" description="Importin N-terminal" evidence="8">
    <location>
        <begin position="1"/>
        <end position="56"/>
    </location>
</feature>
<evidence type="ECO:0000256" key="2">
    <source>
        <dbReference type="ARBA" id="ARBA00004496"/>
    </source>
</evidence>
<proteinExistence type="predicted"/>
<evidence type="ECO:0000313" key="10">
    <source>
        <dbReference type="Proteomes" id="UP000008983"/>
    </source>
</evidence>
<protein>
    <recommendedName>
        <fullName evidence="8">Importin N-terminal domain-containing protein</fullName>
    </recommendedName>
</protein>
<dbReference type="STRING" id="857967.G0R138"/>
<sequence>MIADNNQLEISVRQFAVTNIKINIKKYWSQQNKNNFFFSDEDKESVKQNLLEALIRSVQISQLQKLYSKIINEVCSYDFPEKWPYLLENIVQKLHSNTNEQEILGCLLALKAIFDNYEFELNEKRKYLDTLIPRVFPYFQKIIIQLTPVYNQTNAHILKPILKIFFKCINLETPSSLQQKELLSEWIGFFKLLIDHQMPVELSSLTENQEIINQRNKNILWKNKKWASQILTKIALRLANIQIIEKEQQPLAEWLIENHFGKILESFIQILFQNQQQFVGQACIYFAIKYINRCLQINQLVHIIQNQHENLLFKCLIPLIYLKQNDLVTFDEDPQEFIIQEEVSLQGNYKSNKITGMELIQGILKTFNNNNQLLDKFFGFISCFLQNKVHPFNPEIQLNLQIKDGLFFAIGYLKEQLFFGENNKIKEQMECFLQNIVLPEISFQEKTGIMRSRACQILGKFSFVKFKNQQLLTEIVQKVSSCLNDKILIVKYKAALSLNNLLYQKNARELIKGHLKELLEIYLKLMEEIDSEDLVQALQGIVIHFQENIGPYAYDLCSHLQQAFFKLKDKNNNENIEKEDYDGVCGLAANECLITLGKIITTQIPEDAFLKISQNIVLPIINECFLYEYSCFIDEGLYLLQHICFRVQNINQESLLWFYLGNLFYIIIGKKENLQDDLINSISDLAQQKLVKKSIEGWGFEYVDDVVVIIKNFIQKGWEVFLNGRDFFGVPWIEQVFSLVKKSYFLGSQDGFLDDGCLKSSIGLFLAILENQVVDQKVPSEIFTAIFKQALTSLSIKNLKKDVLVANMEVICLCFYYNCKDSFLIFQKLFTMTKFFKSEVQKQRLMIGFASILGNGLQNQELVGIYQNIMKECVALSNQILHLREENQYEDEDDEDEEDEENQNQQDKGDFQSQLQQQVDKLQKVREQQEQNNKLLNNEDDDEDEYNNFDRYEYNYNYQCPLDKFDEIIFLEQQLIKVAQNNAQFYQIIAQGLNEQEKAQLQENVEKAKSDLKDFLISRQQ</sequence>
<dbReference type="PROSITE" id="PS50166">
    <property type="entry name" value="IMPORTIN_B_NT"/>
    <property type="match status" value="1"/>
</dbReference>
<dbReference type="GO" id="GO:0005829">
    <property type="term" value="C:cytosol"/>
    <property type="evidence" value="ECO:0007669"/>
    <property type="project" value="TreeGrafter"/>
</dbReference>
<dbReference type="InParanoid" id="G0R138"/>
<dbReference type="OMA" id="MVMSMNK"/>
<feature type="compositionally biased region" description="Acidic residues" evidence="7">
    <location>
        <begin position="888"/>
        <end position="902"/>
    </location>
</feature>
<organism evidence="9 10">
    <name type="scientific">Ichthyophthirius multifiliis</name>
    <name type="common">White spot disease agent</name>
    <name type="synonym">Ich</name>
    <dbReference type="NCBI Taxonomy" id="5932"/>
    <lineage>
        <taxon>Eukaryota</taxon>
        <taxon>Sar</taxon>
        <taxon>Alveolata</taxon>
        <taxon>Ciliophora</taxon>
        <taxon>Intramacronucleata</taxon>
        <taxon>Oligohymenophorea</taxon>
        <taxon>Hymenostomatida</taxon>
        <taxon>Ophryoglenina</taxon>
        <taxon>Ichthyophthirius</taxon>
    </lineage>
</organism>
<dbReference type="EMBL" id="GL984209">
    <property type="protein sequence ID" value="EGR28805.1"/>
    <property type="molecule type" value="Genomic_DNA"/>
</dbReference>
<dbReference type="FunCoup" id="G0R138">
    <property type="interactions" value="391"/>
</dbReference>
<evidence type="ECO:0000259" key="8">
    <source>
        <dbReference type="PROSITE" id="PS50166"/>
    </source>
</evidence>
<dbReference type="GO" id="GO:0006606">
    <property type="term" value="P:protein import into nucleus"/>
    <property type="evidence" value="ECO:0007669"/>
    <property type="project" value="TreeGrafter"/>
</dbReference>
<dbReference type="OrthoDB" id="760868at2759"/>
<evidence type="ECO:0000256" key="7">
    <source>
        <dbReference type="SAM" id="MobiDB-lite"/>
    </source>
</evidence>
<dbReference type="Gene3D" id="1.25.10.10">
    <property type="entry name" value="Leucine-rich Repeat Variant"/>
    <property type="match status" value="1"/>
</dbReference>
<dbReference type="PANTHER" id="PTHR10997:SF18">
    <property type="entry name" value="D-IMPORTIN 7_RANBP7"/>
    <property type="match status" value="1"/>
</dbReference>
<evidence type="ECO:0000256" key="4">
    <source>
        <dbReference type="ARBA" id="ARBA00022490"/>
    </source>
</evidence>
<dbReference type="PANTHER" id="PTHR10997">
    <property type="entry name" value="IMPORTIN-7, 8, 11"/>
    <property type="match status" value="1"/>
</dbReference>
<dbReference type="eggNOG" id="KOG1991">
    <property type="taxonomic scope" value="Eukaryota"/>
</dbReference>
<dbReference type="InterPro" id="IPR011989">
    <property type="entry name" value="ARM-like"/>
</dbReference>
<dbReference type="SUPFAM" id="SSF48371">
    <property type="entry name" value="ARM repeat"/>
    <property type="match status" value="1"/>
</dbReference>
<keyword evidence="10" id="KW-1185">Reference proteome</keyword>
<dbReference type="GeneID" id="14904914"/>
<dbReference type="AlphaFoldDB" id="G0R138"/>
<evidence type="ECO:0000256" key="5">
    <source>
        <dbReference type="ARBA" id="ARBA00022927"/>
    </source>
</evidence>
<gene>
    <name evidence="9" type="ORF">IMG5_168410</name>
</gene>
<keyword evidence="6" id="KW-0539">Nucleus</keyword>
<dbReference type="Pfam" id="PF03810">
    <property type="entry name" value="IBN_N"/>
    <property type="match status" value="1"/>
</dbReference>
<accession>G0R138</accession>
<dbReference type="Proteomes" id="UP000008983">
    <property type="component" value="Unassembled WGS sequence"/>
</dbReference>
<dbReference type="InterPro" id="IPR001494">
    <property type="entry name" value="Importin-beta_N"/>
</dbReference>
<evidence type="ECO:0000256" key="1">
    <source>
        <dbReference type="ARBA" id="ARBA00004123"/>
    </source>
</evidence>
<comment type="subcellular location">
    <subcellularLocation>
        <location evidence="2">Cytoplasm</location>
    </subcellularLocation>
    <subcellularLocation>
        <location evidence="1">Nucleus</location>
    </subcellularLocation>
</comment>
<evidence type="ECO:0000256" key="3">
    <source>
        <dbReference type="ARBA" id="ARBA00022448"/>
    </source>
</evidence>
<evidence type="ECO:0000313" key="9">
    <source>
        <dbReference type="EMBL" id="EGR28805.1"/>
    </source>
</evidence>
<dbReference type="RefSeq" id="XP_004030041.1">
    <property type="nucleotide sequence ID" value="XM_004029993.1"/>
</dbReference>
<evidence type="ECO:0000256" key="6">
    <source>
        <dbReference type="ARBA" id="ARBA00023242"/>
    </source>
</evidence>
<feature type="region of interest" description="Disordered" evidence="7">
    <location>
        <begin position="927"/>
        <end position="946"/>
    </location>
</feature>
<keyword evidence="4" id="KW-0963">Cytoplasm</keyword>
<name>G0R138_ICHMU</name>
<dbReference type="GO" id="GO:0005635">
    <property type="term" value="C:nuclear envelope"/>
    <property type="evidence" value="ECO:0007669"/>
    <property type="project" value="TreeGrafter"/>
</dbReference>
<feature type="region of interest" description="Disordered" evidence="7">
    <location>
        <begin position="888"/>
        <end position="913"/>
    </location>
</feature>
<keyword evidence="5" id="KW-0653">Protein transport</keyword>